<dbReference type="EMBL" id="CAADRM010000043">
    <property type="protein sequence ID" value="VFU12443.1"/>
    <property type="molecule type" value="Genomic_DNA"/>
</dbReference>
<name>A0A485LWQ1_9ZZZZ</name>
<dbReference type="PIRSF" id="PIRSF010256">
    <property type="entry name" value="CoxE_vWa"/>
    <property type="match status" value="1"/>
</dbReference>
<accession>A0A485LWQ1</accession>
<evidence type="ECO:0000313" key="1">
    <source>
        <dbReference type="EMBL" id="VFU12443.1"/>
    </source>
</evidence>
<dbReference type="PANTHER" id="PTHR39338">
    <property type="entry name" value="BLL5662 PROTEIN-RELATED"/>
    <property type="match status" value="1"/>
</dbReference>
<dbReference type="InterPro" id="IPR008912">
    <property type="entry name" value="Uncharacterised_CoxE"/>
</dbReference>
<dbReference type="InterPro" id="IPR011195">
    <property type="entry name" value="UCP010256"/>
</dbReference>
<organism evidence="1">
    <name type="scientific">anaerobic digester metagenome</name>
    <dbReference type="NCBI Taxonomy" id="1263854"/>
    <lineage>
        <taxon>unclassified sequences</taxon>
        <taxon>metagenomes</taxon>
        <taxon>ecological metagenomes</taxon>
    </lineage>
</organism>
<sequence length="460" mass="53824">MVNAVLRFVACCRTAGYRISTSEVVDCISQLQLIDLLDEEGFRAVLRANFAKSRREQAQFDRLYHLYFHELRQDIDLDDPDSMTGQMEEVLQALQEQANGNRAHRAILDFLQGDPMGFLEIIRRLQTEEVDVSQGRKFNLGPLASRLQVMVQLSDVKGRVERVLEENPFHFAADTRRGLARRIESQLERAYELLLRESRPHNESIKQVRTHEQYLQQLGDRPFASLTPREIEQVREVIDRLVRKLKDIVSRRYASSSRGVLDVKKTLRRADRYLGVPMEIMFRKKPPKKGKVVTLCDISSSVWSAARFMLNILYSLQECFTKVHSFVFVSGLAEVTAIFENEEINRAIEKVLKEVDIDYLAQTDYGETFRQFRDRYMDVLNKKTTLIIIGDARSNYFHPEDRILEEMREKCRRLIWLNPEPEGSWNTGDSEMFAYKPYCHELRECRNLNQLVDFVEELIL</sequence>
<protein>
    <submittedName>
        <fullName evidence="1">VWA domain containing CoxE-like protein</fullName>
    </submittedName>
</protein>
<dbReference type="PANTHER" id="PTHR39338:SF5">
    <property type="entry name" value="BLR6139 PROTEIN"/>
    <property type="match status" value="1"/>
</dbReference>
<dbReference type="Pfam" id="PF05762">
    <property type="entry name" value="VWA_CoxE"/>
    <property type="match status" value="1"/>
</dbReference>
<proteinExistence type="predicted"/>
<reference evidence="1" key="1">
    <citation type="submission" date="2019-03" db="EMBL/GenBank/DDBJ databases">
        <authorList>
            <person name="Hao L."/>
        </authorList>
    </citation>
    <scope>NUCLEOTIDE SEQUENCE</scope>
</reference>
<dbReference type="AlphaFoldDB" id="A0A485LWQ1"/>
<gene>
    <name evidence="1" type="ORF">SCFA_1370003</name>
</gene>